<dbReference type="RefSeq" id="WP_164654429.1">
    <property type="nucleotide sequence ID" value="NZ_JAAIJR010000051.1"/>
</dbReference>
<dbReference type="Proteomes" id="UP000471640">
    <property type="component" value="Unassembled WGS sequence"/>
</dbReference>
<keyword evidence="3" id="KW-1185">Reference proteome</keyword>
<evidence type="ECO:0000313" key="3">
    <source>
        <dbReference type="Proteomes" id="UP000471640"/>
    </source>
</evidence>
<dbReference type="AlphaFoldDB" id="A0A6P1DSQ2"/>
<protein>
    <submittedName>
        <fullName evidence="2">Uncharacterized protein</fullName>
    </submittedName>
</protein>
<feature type="region of interest" description="Disordered" evidence="1">
    <location>
        <begin position="23"/>
        <end position="43"/>
    </location>
</feature>
<name>A0A6P1DSQ2_9GAMM</name>
<gene>
    <name evidence="2" type="ORF">G3480_13565</name>
</gene>
<reference evidence="2 3" key="2">
    <citation type="submission" date="2020-02" db="EMBL/GenBank/DDBJ databases">
        <title>Genome sequences of Thiorhodococcus mannitoliphagus and Thiorhodococcus minor, purple sulfur photosynthetic bacteria in the gammaproteobacterial family, Chromatiaceae.</title>
        <authorList>
            <person name="Aviles F.A."/>
            <person name="Meyer T.E."/>
            <person name="Kyndt J.A."/>
        </authorList>
    </citation>
    <scope>NUCLEOTIDE SEQUENCE [LARGE SCALE GENOMIC DNA]</scope>
    <source>
        <strain evidence="2 3">DSM 18266</strain>
    </source>
</reference>
<dbReference type="EMBL" id="JAAIJR010000051">
    <property type="protein sequence ID" value="NEX21327.1"/>
    <property type="molecule type" value="Genomic_DNA"/>
</dbReference>
<evidence type="ECO:0000256" key="1">
    <source>
        <dbReference type="SAM" id="MobiDB-lite"/>
    </source>
</evidence>
<sequence>MNTFLKITAVCLTATALTACVEESATRPSDGQSQPRVNFDDLRVGSDMDAERGLESRGFVTVDGGESNGFSNLWMYNRQTGQCVQLETAEGKVMTINEVTHPKCR</sequence>
<reference evidence="3" key="1">
    <citation type="journal article" date="2020" name="Microbiol. Resour. Announc.">
        <title>Draft Genome Sequences of Thiorhodococcus mannitoliphagus and Thiorhodococcus minor, Purple Sulfur Photosynthetic Bacteria in the Gammaproteobacterial Family Chromatiaceae.</title>
        <authorList>
            <person name="Aviles F.A."/>
            <person name="Meyer T.E."/>
            <person name="Kyndt J.A."/>
        </authorList>
    </citation>
    <scope>NUCLEOTIDE SEQUENCE [LARGE SCALE GENOMIC DNA]</scope>
    <source>
        <strain evidence="3">DSM 18266</strain>
    </source>
</reference>
<comment type="caution">
    <text evidence="2">The sequence shown here is derived from an EMBL/GenBank/DDBJ whole genome shotgun (WGS) entry which is preliminary data.</text>
</comment>
<dbReference type="PROSITE" id="PS51257">
    <property type="entry name" value="PROKAR_LIPOPROTEIN"/>
    <property type="match status" value="1"/>
</dbReference>
<feature type="compositionally biased region" description="Polar residues" evidence="1">
    <location>
        <begin position="26"/>
        <end position="36"/>
    </location>
</feature>
<evidence type="ECO:0000313" key="2">
    <source>
        <dbReference type="EMBL" id="NEX21327.1"/>
    </source>
</evidence>
<organism evidence="2 3">
    <name type="scientific">Thiorhodococcus mannitoliphagus</name>
    <dbReference type="NCBI Taxonomy" id="329406"/>
    <lineage>
        <taxon>Bacteria</taxon>
        <taxon>Pseudomonadati</taxon>
        <taxon>Pseudomonadota</taxon>
        <taxon>Gammaproteobacteria</taxon>
        <taxon>Chromatiales</taxon>
        <taxon>Chromatiaceae</taxon>
        <taxon>Thiorhodococcus</taxon>
    </lineage>
</organism>
<proteinExistence type="predicted"/>
<accession>A0A6P1DSQ2</accession>